<sequence>MKEDERQREKEQARERQREEEREKEQADSPVQLITLEPDQSPKPELPSRSPTIPIIEPILKDEEQPHIKVVYNFSNKEEKPLLEVVNDNFSIKLGRWGSQARLVADRAQDETSFPGRLLGLQRTVVNTQELLNVKSHPAEGNIEWVVPTRENRMEKEHEKVDEEEEANVDTEEEQLKCCVGAGEGHDTEALIGGEPDKQYGGCDTRLSEDDSLQTTVEQVSPVTPDEPNSTSPLEETEEPLAFPDISPPLLDTSAQRARAKLRKSRRTRPPRAVHQNSTTATLEENRVHDWRFCDSSDKVDSLTRGDCESDEEQPRGREVCSPPSQPQRIPLFSGMDPSALKAQLKKRTGGGVKGADTDSQTDSLAPSPSHLSRSPGCSSFLPGASQMLPPVGNKDGGGKMSEQQGAPEQLAAGKSQGGAGATYKVVVFEFENFCGKKMELSAECKNVIEKGCEKVGSIIVESGPWVAFERQAFGGEQFVLEKGEYPRWSTWTNSQTNNYLLSLRPLKVDSADHKLHLFENPGLAGRKMEIVDDDVPSLWVHGFQDRVASIKATNGAWVGYMFPGYRGRQYIFEHGDYKHWNDWGASTPQIQSVRRVRDMQWHKRGCFIAPTPTPAPNPTPPAPAPPTAAGTS</sequence>
<evidence type="ECO:0000313" key="11">
    <source>
        <dbReference type="RefSeq" id="XP_038868532.1"/>
    </source>
</evidence>
<feature type="compositionally biased region" description="Polar residues" evidence="8">
    <location>
        <begin position="213"/>
        <end position="234"/>
    </location>
</feature>
<keyword evidence="4" id="KW-0273">Eye lens protein</keyword>
<dbReference type="PANTHER" id="PTHR11818">
    <property type="entry name" value="BETA/GAMMA CRYSTALLIN"/>
    <property type="match status" value="1"/>
</dbReference>
<dbReference type="PROSITE" id="PS50915">
    <property type="entry name" value="CRYSTALLIN_BETA_GAMMA"/>
    <property type="match status" value="2"/>
</dbReference>
<dbReference type="GO" id="GO:0007601">
    <property type="term" value="P:visual perception"/>
    <property type="evidence" value="ECO:0007669"/>
    <property type="project" value="TreeGrafter"/>
</dbReference>
<dbReference type="RefSeq" id="XP_038868532.1">
    <property type="nucleotide sequence ID" value="XM_039012604.1"/>
</dbReference>
<feature type="compositionally biased region" description="Pro residues" evidence="8">
    <location>
        <begin position="612"/>
        <end position="627"/>
    </location>
</feature>
<dbReference type="Proteomes" id="UP000808372">
    <property type="component" value="Chromosome 2"/>
</dbReference>
<feature type="region of interest" description="Disordered" evidence="8">
    <location>
        <begin position="154"/>
        <end position="174"/>
    </location>
</feature>
<feature type="domain" description="Beta/gamma crystallin 'Greek key'" evidence="9">
    <location>
        <begin position="464"/>
        <end position="508"/>
    </location>
</feature>
<dbReference type="InterPro" id="IPR011024">
    <property type="entry name" value="G_crystallin-like"/>
</dbReference>
<dbReference type="SMART" id="SM01319">
    <property type="entry name" value="Tankyrase_bdg_C"/>
    <property type="match status" value="1"/>
</dbReference>
<name>A0A8U1H4G6_SALNM</name>
<evidence type="ECO:0000256" key="6">
    <source>
        <dbReference type="ARBA" id="ARBA00025922"/>
    </source>
</evidence>
<evidence type="ECO:0000256" key="2">
    <source>
        <dbReference type="ARBA" id="ARBA00009646"/>
    </source>
</evidence>
<feature type="compositionally biased region" description="Acidic residues" evidence="8">
    <location>
        <begin position="162"/>
        <end position="173"/>
    </location>
</feature>
<dbReference type="Gene3D" id="2.60.20.10">
    <property type="entry name" value="Crystallins"/>
    <property type="match status" value="2"/>
</dbReference>
<comment type="similarity">
    <text evidence="2">Belongs to the beta/gamma-crystallin family.</text>
</comment>
<comment type="function">
    <text evidence="1">Crystallins are the dominant structural components of the vertebrate eye lens.</text>
</comment>
<dbReference type="InterPro" id="IPR050252">
    <property type="entry name" value="Beta/Gamma-Crystallin"/>
</dbReference>
<dbReference type="Pfam" id="PF15327">
    <property type="entry name" value="Tankyrase_bdg_C"/>
    <property type="match status" value="1"/>
</dbReference>
<evidence type="ECO:0000256" key="8">
    <source>
        <dbReference type="SAM" id="MobiDB-lite"/>
    </source>
</evidence>
<dbReference type="SUPFAM" id="SSF49695">
    <property type="entry name" value="gamma-Crystallin-like"/>
    <property type="match status" value="1"/>
</dbReference>
<dbReference type="PANTHER" id="PTHR11818:SF13">
    <property type="entry name" value="BETA-CRYSTALLIN B3"/>
    <property type="match status" value="1"/>
</dbReference>
<evidence type="ECO:0000256" key="3">
    <source>
        <dbReference type="ARBA" id="ARBA00019518"/>
    </source>
</evidence>
<dbReference type="GO" id="GO:0005212">
    <property type="term" value="F:structural constituent of eye lens"/>
    <property type="evidence" value="ECO:0007669"/>
    <property type="project" value="UniProtKB-KW"/>
</dbReference>
<organism evidence="10 11">
    <name type="scientific">Salvelinus namaycush</name>
    <name type="common">Lake trout</name>
    <name type="synonym">Salmo namaycush</name>
    <dbReference type="NCBI Taxonomy" id="8040"/>
    <lineage>
        <taxon>Eukaryota</taxon>
        <taxon>Metazoa</taxon>
        <taxon>Chordata</taxon>
        <taxon>Craniata</taxon>
        <taxon>Vertebrata</taxon>
        <taxon>Euteleostomi</taxon>
        <taxon>Actinopterygii</taxon>
        <taxon>Neopterygii</taxon>
        <taxon>Teleostei</taxon>
        <taxon>Protacanthopterygii</taxon>
        <taxon>Salmoniformes</taxon>
        <taxon>Salmonidae</taxon>
        <taxon>Salmoninae</taxon>
        <taxon>Salvelinus</taxon>
    </lineage>
</organism>
<dbReference type="PRINTS" id="PR01367">
    <property type="entry name" value="BGCRYSTALLIN"/>
</dbReference>
<comment type="subunit">
    <text evidence="6">Homo/heterodimer, or complexes of higher-order. The structure of beta-crystallin oligomers seems to be stabilized through interactions between the N-terminal arms.</text>
</comment>
<evidence type="ECO:0000259" key="9">
    <source>
        <dbReference type="PROSITE" id="PS50915"/>
    </source>
</evidence>
<protein>
    <recommendedName>
        <fullName evidence="3">Beta-crystallin B3</fullName>
    </recommendedName>
    <alternativeName>
        <fullName evidence="7">Beta-B3 crystallin</fullName>
    </alternativeName>
</protein>
<dbReference type="Pfam" id="PF00030">
    <property type="entry name" value="Crystall"/>
    <property type="match status" value="2"/>
</dbReference>
<dbReference type="InterPro" id="IPR001064">
    <property type="entry name" value="Beta/gamma_crystallin"/>
</dbReference>
<evidence type="ECO:0000313" key="10">
    <source>
        <dbReference type="Proteomes" id="UP000808372"/>
    </source>
</evidence>
<reference evidence="11" key="1">
    <citation type="submission" date="2025-08" db="UniProtKB">
        <authorList>
            <consortium name="RefSeq"/>
        </authorList>
    </citation>
    <scope>IDENTIFICATION</scope>
    <source>
        <tissue evidence="11">White muscle</tissue>
    </source>
</reference>
<dbReference type="GeneID" id="120062549"/>
<evidence type="ECO:0000256" key="4">
    <source>
        <dbReference type="ARBA" id="ARBA00022613"/>
    </source>
</evidence>
<feature type="region of interest" description="Disordered" evidence="8">
    <location>
        <begin position="189"/>
        <end position="416"/>
    </location>
</feature>
<feature type="compositionally biased region" description="Basic residues" evidence="8">
    <location>
        <begin position="258"/>
        <end position="272"/>
    </location>
</feature>
<dbReference type="GO" id="GO:0002088">
    <property type="term" value="P:lens development in camera-type eye"/>
    <property type="evidence" value="ECO:0007669"/>
    <property type="project" value="TreeGrafter"/>
</dbReference>
<dbReference type="FunFam" id="2.60.20.10:FF:000005">
    <property type="entry name" value="Crystallin, beta B1"/>
    <property type="match status" value="1"/>
</dbReference>
<feature type="region of interest" description="Disordered" evidence="8">
    <location>
        <begin position="1"/>
        <end position="52"/>
    </location>
</feature>
<feature type="compositionally biased region" description="Basic and acidic residues" evidence="8">
    <location>
        <begin position="284"/>
        <end position="319"/>
    </location>
</feature>
<accession>A0A8U1H4G6</accession>
<feature type="region of interest" description="Disordered" evidence="8">
    <location>
        <begin position="610"/>
        <end position="633"/>
    </location>
</feature>
<proteinExistence type="inferred from homology"/>
<dbReference type="InterPro" id="IPR032764">
    <property type="entry name" value="Tankyrase-bd_C"/>
</dbReference>
<dbReference type="FunFam" id="2.60.20.10:FF:000002">
    <property type="entry name" value="Crystallin, beta B2"/>
    <property type="match status" value="1"/>
</dbReference>
<dbReference type="SMART" id="SM00247">
    <property type="entry name" value="XTALbg"/>
    <property type="match status" value="2"/>
</dbReference>
<keyword evidence="10" id="KW-1185">Reference proteome</keyword>
<feature type="compositionally biased region" description="Basic and acidic residues" evidence="8">
    <location>
        <begin position="1"/>
        <end position="27"/>
    </location>
</feature>
<feature type="domain" description="Beta/gamma crystallin 'Greek key'" evidence="9">
    <location>
        <begin position="556"/>
        <end position="598"/>
    </location>
</feature>
<dbReference type="AlphaFoldDB" id="A0A8U1H4G6"/>
<evidence type="ECO:0000256" key="7">
    <source>
        <dbReference type="ARBA" id="ARBA00032629"/>
    </source>
</evidence>
<feature type="compositionally biased region" description="Polar residues" evidence="8">
    <location>
        <begin position="358"/>
        <end position="378"/>
    </location>
</feature>
<evidence type="ECO:0000256" key="5">
    <source>
        <dbReference type="ARBA" id="ARBA00022737"/>
    </source>
</evidence>
<keyword evidence="5" id="KW-0677">Repeat</keyword>
<gene>
    <name evidence="11" type="primary">LOC120062549</name>
</gene>
<evidence type="ECO:0000256" key="1">
    <source>
        <dbReference type="ARBA" id="ARBA00003689"/>
    </source>
</evidence>
<dbReference type="KEGG" id="snh:120062549"/>